<gene>
    <name evidence="1" type="ORF">J5227_14290</name>
</gene>
<sequence length="252" mass="28266">MIINRSCLKEFAEKLHSLPSSLTKSDLLTDPFRLHQENELGIYYSPHNEFINRDASLVIAEITPGFSQMKTAYETAAESLRQGRTLEQMAVDTKIAAGFFGSMRHNLITMLDLCGLPQAFGIQSAAQLFGDLRHMLHTTSVIKYPVFIQQKNYTGYKPAITRSPILSTYAFDHFPAELNHVTGPALLIPLGKAAETVCETLIRQYRLQNLICLSGFPHPSGANGHRLKQFAKNKEQLERQIHSFASSVLNFL</sequence>
<name>A0A8I1WFY5_BACIU</name>
<organism evidence="1 2">
    <name type="scientific">Bacillus subtilis</name>
    <dbReference type="NCBI Taxonomy" id="1423"/>
    <lineage>
        <taxon>Bacteria</taxon>
        <taxon>Bacillati</taxon>
        <taxon>Bacillota</taxon>
        <taxon>Bacilli</taxon>
        <taxon>Bacillales</taxon>
        <taxon>Bacillaceae</taxon>
        <taxon>Bacillus</taxon>
    </lineage>
</organism>
<protein>
    <recommendedName>
        <fullName evidence="3">Uracil DNA glycosylase superfamily protein</fullName>
    </recommendedName>
</protein>
<dbReference type="AlphaFoldDB" id="A0A8I1WFY5"/>
<accession>A0A8I1WFY5</accession>
<dbReference type="Proteomes" id="UP000665181">
    <property type="component" value="Unassembled WGS sequence"/>
</dbReference>
<evidence type="ECO:0008006" key="3">
    <source>
        <dbReference type="Google" id="ProtNLM"/>
    </source>
</evidence>
<comment type="caution">
    <text evidence="1">The sequence shown here is derived from an EMBL/GenBank/DDBJ whole genome shotgun (WGS) entry which is preliminary data.</text>
</comment>
<dbReference type="EMBL" id="JAGFPW010000012">
    <property type="protein sequence ID" value="MBO3795456.1"/>
    <property type="molecule type" value="Genomic_DNA"/>
</dbReference>
<evidence type="ECO:0000313" key="1">
    <source>
        <dbReference type="EMBL" id="MBO3795456.1"/>
    </source>
</evidence>
<evidence type="ECO:0000313" key="2">
    <source>
        <dbReference type="Proteomes" id="UP000665181"/>
    </source>
</evidence>
<proteinExistence type="predicted"/>
<reference evidence="1" key="1">
    <citation type="submission" date="2021-03" db="EMBL/GenBank/DDBJ databases">
        <title>Isolation of Bacillus subtilis from fermented food sample.</title>
        <authorList>
            <person name="Lakshmanan V."/>
            <person name="Athira K."/>
            <person name="Rajagopal K."/>
        </authorList>
    </citation>
    <scope>NUCLEOTIDE SEQUENCE</scope>
    <source>
        <strain evidence="1">S1</strain>
    </source>
</reference>